<proteinExistence type="predicted"/>
<dbReference type="PANTHER" id="PTHR43046:SF2">
    <property type="entry name" value="8-OXO-DGTP DIPHOSPHATASE-RELATED"/>
    <property type="match status" value="1"/>
</dbReference>
<dbReference type="PANTHER" id="PTHR43046">
    <property type="entry name" value="GDP-MANNOSE MANNOSYL HYDROLASE"/>
    <property type="match status" value="1"/>
</dbReference>
<dbReference type="InterPro" id="IPR015797">
    <property type="entry name" value="NUDIX_hydrolase-like_dom_sf"/>
</dbReference>
<organism evidence="4 5">
    <name type="scientific">Bradyrhizobium canariense</name>
    <dbReference type="NCBI Taxonomy" id="255045"/>
    <lineage>
        <taxon>Bacteria</taxon>
        <taxon>Pseudomonadati</taxon>
        <taxon>Pseudomonadota</taxon>
        <taxon>Alphaproteobacteria</taxon>
        <taxon>Hyphomicrobiales</taxon>
        <taxon>Nitrobacteraceae</taxon>
        <taxon>Bradyrhizobium</taxon>
    </lineage>
</organism>
<dbReference type="InterPro" id="IPR023485">
    <property type="entry name" value="Ptyr_pPase"/>
</dbReference>
<dbReference type="CDD" id="cd18882">
    <property type="entry name" value="NUDIX_Hydrolase"/>
    <property type="match status" value="1"/>
</dbReference>
<dbReference type="SUPFAM" id="SSF55811">
    <property type="entry name" value="Nudix"/>
    <property type="match status" value="1"/>
</dbReference>
<dbReference type="Pfam" id="PF00293">
    <property type="entry name" value="NUDIX"/>
    <property type="match status" value="1"/>
</dbReference>
<dbReference type="InterPro" id="IPR000086">
    <property type="entry name" value="NUDIX_hydrolase_dom"/>
</dbReference>
<keyword evidence="2" id="KW-0378">Hydrolase</keyword>
<gene>
    <name evidence="4" type="ORF">BST63_17830</name>
</gene>
<name>A0ABX3X2A9_9BRAD</name>
<dbReference type="EMBL" id="NAFK01000162">
    <property type="protein sequence ID" value="OSJ28036.1"/>
    <property type="molecule type" value="Genomic_DNA"/>
</dbReference>
<dbReference type="InterPro" id="IPR036196">
    <property type="entry name" value="Ptyr_pPase_sf"/>
</dbReference>
<dbReference type="Gene3D" id="3.90.79.10">
    <property type="entry name" value="Nucleoside Triphosphate Pyrophosphohydrolase"/>
    <property type="match status" value="1"/>
</dbReference>
<sequence>MTQPPLRDFSAAILIDDLGRLLLQQRDDKPDIAQPGRISFFGGRREEQETPLQCIVREVAEETSATLSPEDFQHLVTLDIPDPENVGGHVKAAYFIAHGINASTLNVTEGMLVIVEAERVGAIRDNLTPLAAIVLNRFLASRMSEGHKSVLFLCTGNYYRSRFAEELFNHVAEREGLPWRAFSRGAAERGSLENTGSMSYFALEALQALGIRPRGSDKLPQPCSLADFDQADIVIGVKEAEHRSMIERRFPAVAGRVLYWQVDDIDVAQPSDALPHLAEMVTNLIAILRTGDPRS</sequence>
<evidence type="ECO:0000256" key="2">
    <source>
        <dbReference type="ARBA" id="ARBA00022801"/>
    </source>
</evidence>
<keyword evidence="5" id="KW-1185">Reference proteome</keyword>
<evidence type="ECO:0000313" key="4">
    <source>
        <dbReference type="EMBL" id="OSJ28036.1"/>
    </source>
</evidence>
<evidence type="ECO:0000259" key="3">
    <source>
        <dbReference type="PROSITE" id="PS51462"/>
    </source>
</evidence>
<dbReference type="SMART" id="SM00226">
    <property type="entry name" value="LMWPc"/>
    <property type="match status" value="1"/>
</dbReference>
<evidence type="ECO:0000256" key="1">
    <source>
        <dbReference type="ARBA" id="ARBA00001946"/>
    </source>
</evidence>
<accession>A0ABX3X2A9</accession>
<dbReference type="PROSITE" id="PS51462">
    <property type="entry name" value="NUDIX"/>
    <property type="match status" value="1"/>
</dbReference>
<dbReference type="SUPFAM" id="SSF52788">
    <property type="entry name" value="Phosphotyrosine protein phosphatases I"/>
    <property type="match status" value="1"/>
</dbReference>
<protein>
    <submittedName>
        <fullName evidence="4">Protein tyrosine phosphatase</fullName>
    </submittedName>
</protein>
<reference evidence="4 5" key="1">
    <citation type="submission" date="2017-03" db="EMBL/GenBank/DDBJ databases">
        <title>Whole genome sequences of fourteen strains of Bradyrhizobium canariense and one strain of Bradyrhizobium japonicum isolated from Lupinus (Papilionoideae: Genisteae) species in Algeria.</title>
        <authorList>
            <person name="Crovadore J."/>
            <person name="Chekireb D."/>
            <person name="Brachmann A."/>
            <person name="Chablais R."/>
            <person name="Cochard B."/>
            <person name="Lefort F."/>
        </authorList>
    </citation>
    <scope>NUCLEOTIDE SEQUENCE [LARGE SCALE GENOMIC DNA]</scope>
    <source>
        <strain evidence="4 5">UBMAN05</strain>
    </source>
</reference>
<dbReference type="RefSeq" id="WP_085384682.1">
    <property type="nucleotide sequence ID" value="NZ_NAFJ01000147.1"/>
</dbReference>
<comment type="caution">
    <text evidence="4">The sequence shown here is derived from an EMBL/GenBank/DDBJ whole genome shotgun (WGS) entry which is preliminary data.</text>
</comment>
<dbReference type="Proteomes" id="UP000193884">
    <property type="component" value="Unassembled WGS sequence"/>
</dbReference>
<feature type="domain" description="Nudix hydrolase" evidence="3">
    <location>
        <begin position="5"/>
        <end position="138"/>
    </location>
</feature>
<dbReference type="Gene3D" id="3.40.50.2300">
    <property type="match status" value="1"/>
</dbReference>
<dbReference type="Pfam" id="PF01451">
    <property type="entry name" value="LMWPc"/>
    <property type="match status" value="1"/>
</dbReference>
<comment type="cofactor">
    <cofactor evidence="1">
        <name>Mg(2+)</name>
        <dbReference type="ChEBI" id="CHEBI:18420"/>
    </cofactor>
</comment>
<evidence type="ECO:0000313" key="5">
    <source>
        <dbReference type="Proteomes" id="UP000193884"/>
    </source>
</evidence>